<dbReference type="OrthoDB" id="3795151at2759"/>
<feature type="transmembrane region" description="Helical" evidence="1">
    <location>
        <begin position="93"/>
        <end position="116"/>
    </location>
</feature>
<proteinExistence type="predicted"/>
<evidence type="ECO:0000256" key="1">
    <source>
        <dbReference type="SAM" id="Phobius"/>
    </source>
</evidence>
<keyword evidence="1" id="KW-1133">Transmembrane helix</keyword>
<dbReference type="EMBL" id="MU004342">
    <property type="protein sequence ID" value="KAF2655921.1"/>
    <property type="molecule type" value="Genomic_DNA"/>
</dbReference>
<dbReference type="Proteomes" id="UP000799324">
    <property type="component" value="Unassembled WGS sequence"/>
</dbReference>
<accession>A0A6A6T9J4</accession>
<evidence type="ECO:0000313" key="2">
    <source>
        <dbReference type="EMBL" id="KAF2655921.1"/>
    </source>
</evidence>
<keyword evidence="1" id="KW-0812">Transmembrane</keyword>
<dbReference type="AlphaFoldDB" id="A0A6A6T9J4"/>
<protein>
    <submittedName>
        <fullName evidence="2">Uncharacterized protein</fullName>
    </submittedName>
</protein>
<gene>
    <name evidence="2" type="ORF">K491DRAFT_405309</name>
</gene>
<organism evidence="2 3">
    <name type="scientific">Lophiostoma macrostomum CBS 122681</name>
    <dbReference type="NCBI Taxonomy" id="1314788"/>
    <lineage>
        <taxon>Eukaryota</taxon>
        <taxon>Fungi</taxon>
        <taxon>Dikarya</taxon>
        <taxon>Ascomycota</taxon>
        <taxon>Pezizomycotina</taxon>
        <taxon>Dothideomycetes</taxon>
        <taxon>Pleosporomycetidae</taxon>
        <taxon>Pleosporales</taxon>
        <taxon>Lophiostomataceae</taxon>
        <taxon>Lophiostoma</taxon>
    </lineage>
</organism>
<keyword evidence="3" id="KW-1185">Reference proteome</keyword>
<keyword evidence="1" id="KW-0472">Membrane</keyword>
<sequence>MEGYSYEICAVISCISALMEGINRLENIRVTLLGLESWRRRSLEAQTRVSRTYALLSSFLSSVPESRAPASPLHMRDLGTSITPPSPGWTREAIIALVGVFIALACFVFGLMWPCMRKWCSRNRTRTDIEAGLLLVDVDSRRVWRVRGGTGHEARED</sequence>
<evidence type="ECO:0000313" key="3">
    <source>
        <dbReference type="Proteomes" id="UP000799324"/>
    </source>
</evidence>
<reference evidence="2" key="1">
    <citation type="journal article" date="2020" name="Stud. Mycol.">
        <title>101 Dothideomycetes genomes: a test case for predicting lifestyles and emergence of pathogens.</title>
        <authorList>
            <person name="Haridas S."/>
            <person name="Albert R."/>
            <person name="Binder M."/>
            <person name="Bloem J."/>
            <person name="Labutti K."/>
            <person name="Salamov A."/>
            <person name="Andreopoulos B."/>
            <person name="Baker S."/>
            <person name="Barry K."/>
            <person name="Bills G."/>
            <person name="Bluhm B."/>
            <person name="Cannon C."/>
            <person name="Castanera R."/>
            <person name="Culley D."/>
            <person name="Daum C."/>
            <person name="Ezra D."/>
            <person name="Gonzalez J."/>
            <person name="Henrissat B."/>
            <person name="Kuo A."/>
            <person name="Liang C."/>
            <person name="Lipzen A."/>
            <person name="Lutzoni F."/>
            <person name="Magnuson J."/>
            <person name="Mondo S."/>
            <person name="Nolan M."/>
            <person name="Ohm R."/>
            <person name="Pangilinan J."/>
            <person name="Park H.-J."/>
            <person name="Ramirez L."/>
            <person name="Alfaro M."/>
            <person name="Sun H."/>
            <person name="Tritt A."/>
            <person name="Yoshinaga Y."/>
            <person name="Zwiers L.-H."/>
            <person name="Turgeon B."/>
            <person name="Goodwin S."/>
            <person name="Spatafora J."/>
            <person name="Crous P."/>
            <person name="Grigoriev I."/>
        </authorList>
    </citation>
    <scope>NUCLEOTIDE SEQUENCE</scope>
    <source>
        <strain evidence="2">CBS 122681</strain>
    </source>
</reference>
<name>A0A6A6T9J4_9PLEO</name>